<dbReference type="AlphaFoldDB" id="A0A9W6FRQ2"/>
<protein>
    <recommendedName>
        <fullName evidence="3">BFD-like (2Fe-2S) protein</fullName>
    </recommendedName>
</protein>
<evidence type="ECO:0000313" key="1">
    <source>
        <dbReference type="EMBL" id="GLI33258.1"/>
    </source>
</evidence>
<reference evidence="1" key="1">
    <citation type="submission" date="2022-12" db="EMBL/GenBank/DDBJ databases">
        <title>Reference genome sequencing for broad-spectrum identification of bacterial and archaeal isolates by mass spectrometry.</title>
        <authorList>
            <person name="Sekiguchi Y."/>
            <person name="Tourlousse D.M."/>
        </authorList>
    </citation>
    <scope>NUCLEOTIDE SEQUENCE</scope>
    <source>
        <strain evidence="1">ASRB1</strain>
    </source>
</reference>
<keyword evidence="2" id="KW-1185">Reference proteome</keyword>
<accession>A0A9W6FRQ2</accession>
<dbReference type="Proteomes" id="UP001144372">
    <property type="component" value="Unassembled WGS sequence"/>
</dbReference>
<comment type="caution">
    <text evidence="1">The sequence shown here is derived from an EMBL/GenBank/DDBJ whole genome shotgun (WGS) entry which is preliminary data.</text>
</comment>
<organism evidence="1 2">
    <name type="scientific">Desulforhabdus amnigena</name>
    <dbReference type="NCBI Taxonomy" id="40218"/>
    <lineage>
        <taxon>Bacteria</taxon>
        <taxon>Pseudomonadati</taxon>
        <taxon>Thermodesulfobacteriota</taxon>
        <taxon>Syntrophobacteria</taxon>
        <taxon>Syntrophobacterales</taxon>
        <taxon>Syntrophobacteraceae</taxon>
        <taxon>Desulforhabdus</taxon>
    </lineage>
</organism>
<evidence type="ECO:0000313" key="2">
    <source>
        <dbReference type="Proteomes" id="UP001144372"/>
    </source>
</evidence>
<name>A0A9W6FRQ2_9BACT</name>
<evidence type="ECO:0008006" key="3">
    <source>
        <dbReference type="Google" id="ProtNLM"/>
    </source>
</evidence>
<dbReference type="RefSeq" id="WP_281792276.1">
    <property type="nucleotide sequence ID" value="NZ_BSDR01000001.1"/>
</dbReference>
<proteinExistence type="predicted"/>
<dbReference type="InterPro" id="IPR041854">
    <property type="entry name" value="BFD-like_2Fe2S-bd_dom_sf"/>
</dbReference>
<dbReference type="EMBL" id="BSDR01000001">
    <property type="protein sequence ID" value="GLI33258.1"/>
    <property type="molecule type" value="Genomic_DNA"/>
</dbReference>
<gene>
    <name evidence="1" type="ORF">DAMNIGENAA_06910</name>
</gene>
<dbReference type="Gene3D" id="1.10.10.1100">
    <property type="entry name" value="BFD-like [2Fe-2S]-binding domain"/>
    <property type="match status" value="1"/>
</dbReference>
<sequence>MIKINPLDQERSEFKDNDLVCYCFQYTRKQIEEDYLENGRSMILEKIAHEKKIGGCDCAHKNPRRR</sequence>